<proteinExistence type="predicted"/>
<accession>K0RQ97</accession>
<feature type="region of interest" description="Disordered" evidence="1">
    <location>
        <begin position="1"/>
        <end position="61"/>
    </location>
</feature>
<keyword evidence="3" id="KW-1185">Reference proteome</keyword>
<comment type="caution">
    <text evidence="2">The sequence shown here is derived from an EMBL/GenBank/DDBJ whole genome shotgun (WGS) entry which is preliminary data.</text>
</comment>
<organism evidence="2 3">
    <name type="scientific">Thalassiosira oceanica</name>
    <name type="common">Marine diatom</name>
    <dbReference type="NCBI Taxonomy" id="159749"/>
    <lineage>
        <taxon>Eukaryota</taxon>
        <taxon>Sar</taxon>
        <taxon>Stramenopiles</taxon>
        <taxon>Ochrophyta</taxon>
        <taxon>Bacillariophyta</taxon>
        <taxon>Coscinodiscophyceae</taxon>
        <taxon>Thalassiosirophycidae</taxon>
        <taxon>Thalassiosirales</taxon>
        <taxon>Thalassiosiraceae</taxon>
        <taxon>Thalassiosira</taxon>
    </lineage>
</organism>
<feature type="compositionally biased region" description="Gly residues" evidence="1">
    <location>
        <begin position="42"/>
        <end position="51"/>
    </location>
</feature>
<reference evidence="2 3" key="1">
    <citation type="journal article" date="2012" name="Genome Biol.">
        <title>Genome and low-iron response of an oceanic diatom adapted to chronic iron limitation.</title>
        <authorList>
            <person name="Lommer M."/>
            <person name="Specht M."/>
            <person name="Roy A.S."/>
            <person name="Kraemer L."/>
            <person name="Andreson R."/>
            <person name="Gutowska M.A."/>
            <person name="Wolf J."/>
            <person name="Bergner S.V."/>
            <person name="Schilhabel M.B."/>
            <person name="Klostermeier U.C."/>
            <person name="Beiko R.G."/>
            <person name="Rosenstiel P."/>
            <person name="Hippler M."/>
            <person name="Laroche J."/>
        </authorList>
    </citation>
    <scope>NUCLEOTIDE SEQUENCE [LARGE SCALE GENOMIC DNA]</scope>
    <source>
        <strain evidence="2 3">CCMP1005</strain>
    </source>
</reference>
<dbReference type="EMBL" id="AGNL01035692">
    <property type="protein sequence ID" value="EJK54529.1"/>
    <property type="molecule type" value="Genomic_DNA"/>
</dbReference>
<evidence type="ECO:0000313" key="3">
    <source>
        <dbReference type="Proteomes" id="UP000266841"/>
    </source>
</evidence>
<name>K0RQ97_THAOC</name>
<feature type="compositionally biased region" description="Basic and acidic residues" evidence="1">
    <location>
        <begin position="31"/>
        <end position="40"/>
    </location>
</feature>
<dbReference type="Proteomes" id="UP000266841">
    <property type="component" value="Unassembled WGS sequence"/>
</dbReference>
<sequence>EHDVGGAAQVGLEAHHRLGAGPADDPEEDPDGGHGERDGGASRMGGGGGGRPPAVSVVGVGRLGTERRREVAAEVVDDRVALGDVGLLMVHLDFGGDSPGSQQACGGHHHTAGGYLFEIPITPTDLPLRYSSGKF</sequence>
<feature type="non-terminal residue" evidence="2">
    <location>
        <position position="1"/>
    </location>
</feature>
<protein>
    <submittedName>
        <fullName evidence="2">Uncharacterized protein</fullName>
    </submittedName>
</protein>
<gene>
    <name evidence="2" type="ORF">THAOC_25834</name>
</gene>
<dbReference type="AlphaFoldDB" id="K0RQ97"/>
<evidence type="ECO:0000256" key="1">
    <source>
        <dbReference type="SAM" id="MobiDB-lite"/>
    </source>
</evidence>
<evidence type="ECO:0000313" key="2">
    <source>
        <dbReference type="EMBL" id="EJK54529.1"/>
    </source>
</evidence>